<feature type="region of interest" description="Disordered" evidence="1">
    <location>
        <begin position="42"/>
        <end position="71"/>
    </location>
</feature>
<protein>
    <submittedName>
        <fullName evidence="2">Uncharacterized protein</fullName>
    </submittedName>
</protein>
<sequence>MTPQQLHSNTWSTDSPQHRLDIAPTVTNETDSQDQKLQTMFGSERKQDCPGRGATAHSRRHAPLNKRKKGTARGKFAITILACCRRGHICCAGLLTCRRRRLRKEGTYPRYAGQTPEPAGPTDGEAAQLAPCVCHAVPDLQN</sequence>
<evidence type="ECO:0000256" key="1">
    <source>
        <dbReference type="SAM" id="MobiDB-lite"/>
    </source>
</evidence>
<proteinExistence type="predicted"/>
<reference evidence="2" key="1">
    <citation type="journal article" date="2008" name="Nature">
        <title>The amphioxus genome and the evolution of the chordate karyotype.</title>
        <authorList>
            <consortium name="US DOE Joint Genome Institute (JGI-PGF)"/>
            <person name="Putnam N.H."/>
            <person name="Butts T."/>
            <person name="Ferrier D.E.K."/>
            <person name="Furlong R.F."/>
            <person name="Hellsten U."/>
            <person name="Kawashima T."/>
            <person name="Robinson-Rechavi M."/>
            <person name="Shoguchi E."/>
            <person name="Terry A."/>
            <person name="Yu J.-K."/>
            <person name="Benito-Gutierrez E.L."/>
            <person name="Dubchak I."/>
            <person name="Garcia-Fernandez J."/>
            <person name="Gibson-Brown J.J."/>
            <person name="Grigoriev I.V."/>
            <person name="Horton A.C."/>
            <person name="de Jong P.J."/>
            <person name="Jurka J."/>
            <person name="Kapitonov V.V."/>
            <person name="Kohara Y."/>
            <person name="Kuroki Y."/>
            <person name="Lindquist E."/>
            <person name="Lucas S."/>
            <person name="Osoegawa K."/>
            <person name="Pennacchio L.A."/>
            <person name="Salamov A.A."/>
            <person name="Satou Y."/>
            <person name="Sauka-Spengler T."/>
            <person name="Schmutz J."/>
            <person name="Shin-I T."/>
            <person name="Toyoda A."/>
            <person name="Bronner-Fraser M."/>
            <person name="Fujiyama A."/>
            <person name="Holland L.Z."/>
            <person name="Holland P.W.H."/>
            <person name="Satoh N."/>
            <person name="Rokhsar D.S."/>
        </authorList>
    </citation>
    <scope>NUCLEOTIDE SEQUENCE [LARGE SCALE GENOMIC DNA]</scope>
    <source>
        <strain evidence="2">S238N-H82</strain>
        <tissue evidence="2">Testes</tissue>
    </source>
</reference>
<organism>
    <name type="scientific">Branchiostoma floridae</name>
    <name type="common">Florida lancelet</name>
    <name type="synonym">Amphioxus</name>
    <dbReference type="NCBI Taxonomy" id="7739"/>
    <lineage>
        <taxon>Eukaryota</taxon>
        <taxon>Metazoa</taxon>
        <taxon>Chordata</taxon>
        <taxon>Cephalochordata</taxon>
        <taxon>Leptocardii</taxon>
        <taxon>Amphioxiformes</taxon>
        <taxon>Branchiostomatidae</taxon>
        <taxon>Branchiostoma</taxon>
    </lineage>
</organism>
<evidence type="ECO:0000313" key="2">
    <source>
        <dbReference type="EMBL" id="EEN48993.1"/>
    </source>
</evidence>
<dbReference type="InParanoid" id="C3ZE37"/>
<feature type="compositionally biased region" description="Basic residues" evidence="1">
    <location>
        <begin position="57"/>
        <end position="71"/>
    </location>
</feature>
<accession>C3ZE37</accession>
<gene>
    <name evidence="2" type="ORF">BRAFLDRAFT_65566</name>
</gene>
<dbReference type="EMBL" id="GG666612">
    <property type="protein sequence ID" value="EEN48993.1"/>
    <property type="molecule type" value="Genomic_DNA"/>
</dbReference>
<name>C3ZE37_BRAFL</name>
<dbReference type="AlphaFoldDB" id="C3ZE37"/>